<dbReference type="PANTHER" id="PTHR43792">
    <property type="entry name" value="GNAT FAMILY, PUTATIVE (AFU_ORTHOLOGUE AFUA_3G00765)-RELATED-RELATED"/>
    <property type="match status" value="1"/>
</dbReference>
<evidence type="ECO:0000313" key="2">
    <source>
        <dbReference type="EMBL" id="HIY21320.1"/>
    </source>
</evidence>
<dbReference type="InterPro" id="IPR051531">
    <property type="entry name" value="N-acetyltransferase"/>
</dbReference>
<dbReference type="EMBL" id="DXDX01000098">
    <property type="protein sequence ID" value="HIY21320.1"/>
    <property type="molecule type" value="Genomic_DNA"/>
</dbReference>
<evidence type="ECO:0000259" key="1">
    <source>
        <dbReference type="PROSITE" id="PS51186"/>
    </source>
</evidence>
<organism evidence="2 3">
    <name type="scientific">Candidatus Flavonifractor merdigallinarum</name>
    <dbReference type="NCBI Taxonomy" id="2838589"/>
    <lineage>
        <taxon>Bacteria</taxon>
        <taxon>Bacillati</taxon>
        <taxon>Bacillota</taxon>
        <taxon>Clostridia</taxon>
        <taxon>Eubacteriales</taxon>
        <taxon>Oscillospiraceae</taxon>
        <taxon>Flavonifractor</taxon>
    </lineage>
</organism>
<feature type="domain" description="N-acetyltransferase" evidence="1">
    <location>
        <begin position="16"/>
        <end position="171"/>
    </location>
</feature>
<accession>A0A9D2BZC3</accession>
<evidence type="ECO:0000313" key="3">
    <source>
        <dbReference type="Proteomes" id="UP000823868"/>
    </source>
</evidence>
<dbReference type="Pfam" id="PF13302">
    <property type="entry name" value="Acetyltransf_3"/>
    <property type="match status" value="1"/>
</dbReference>
<dbReference type="InterPro" id="IPR016181">
    <property type="entry name" value="Acyl_CoA_acyltransferase"/>
</dbReference>
<dbReference type="PANTHER" id="PTHR43792:SF1">
    <property type="entry name" value="N-ACETYLTRANSFERASE DOMAIN-CONTAINING PROTEIN"/>
    <property type="match status" value="1"/>
</dbReference>
<dbReference type="Proteomes" id="UP000823868">
    <property type="component" value="Unassembled WGS sequence"/>
</dbReference>
<proteinExistence type="predicted"/>
<sequence length="184" mass="21388">MDRIERSGAILETERLVLRPLTWEDRGDLCEILQDRETMYAYEHAFSDEEVDRWLENQIRRYREDGFGLWAAVSRESGALVGQIGLTLQSWEGRQVPEVGYLLKRRFWGMGYATEGAGGCMDYAFERLGLLWVCSIIRDNNLPSQRVAQRNGMIPKGHIIKHYYNMDMPHTVWCAWRSGGEELP</sequence>
<gene>
    <name evidence="2" type="ORF">H9841_05390</name>
</gene>
<dbReference type="InterPro" id="IPR000182">
    <property type="entry name" value="GNAT_dom"/>
</dbReference>
<dbReference type="PROSITE" id="PS51186">
    <property type="entry name" value="GNAT"/>
    <property type="match status" value="1"/>
</dbReference>
<comment type="caution">
    <text evidence="2">The sequence shown here is derived from an EMBL/GenBank/DDBJ whole genome shotgun (WGS) entry which is preliminary data.</text>
</comment>
<dbReference type="Gene3D" id="3.40.630.30">
    <property type="match status" value="1"/>
</dbReference>
<dbReference type="SUPFAM" id="SSF55729">
    <property type="entry name" value="Acyl-CoA N-acyltransferases (Nat)"/>
    <property type="match status" value="1"/>
</dbReference>
<dbReference type="AlphaFoldDB" id="A0A9D2BZC3"/>
<name>A0A9D2BZC3_9FIRM</name>
<reference evidence="2" key="1">
    <citation type="journal article" date="2021" name="PeerJ">
        <title>Extensive microbial diversity within the chicken gut microbiome revealed by metagenomics and culture.</title>
        <authorList>
            <person name="Gilroy R."/>
            <person name="Ravi A."/>
            <person name="Getino M."/>
            <person name="Pursley I."/>
            <person name="Horton D.L."/>
            <person name="Alikhan N.F."/>
            <person name="Baker D."/>
            <person name="Gharbi K."/>
            <person name="Hall N."/>
            <person name="Watson M."/>
            <person name="Adriaenssens E.M."/>
            <person name="Foster-Nyarko E."/>
            <person name="Jarju S."/>
            <person name="Secka A."/>
            <person name="Antonio M."/>
            <person name="Oren A."/>
            <person name="Chaudhuri R.R."/>
            <person name="La Ragione R."/>
            <person name="Hildebrand F."/>
            <person name="Pallen M.J."/>
        </authorList>
    </citation>
    <scope>NUCLEOTIDE SEQUENCE</scope>
    <source>
        <strain evidence="2">ChiBcec16_6824</strain>
    </source>
</reference>
<protein>
    <submittedName>
        <fullName evidence="2">GNAT family N-acetyltransferase</fullName>
    </submittedName>
</protein>
<reference evidence="2" key="2">
    <citation type="submission" date="2021-04" db="EMBL/GenBank/DDBJ databases">
        <authorList>
            <person name="Gilroy R."/>
        </authorList>
    </citation>
    <scope>NUCLEOTIDE SEQUENCE</scope>
    <source>
        <strain evidence="2">ChiBcec16_6824</strain>
    </source>
</reference>
<dbReference type="GO" id="GO:0016747">
    <property type="term" value="F:acyltransferase activity, transferring groups other than amino-acyl groups"/>
    <property type="evidence" value="ECO:0007669"/>
    <property type="project" value="InterPro"/>
</dbReference>